<evidence type="ECO:0000313" key="7">
    <source>
        <dbReference type="EMBL" id="ANI92448.1"/>
    </source>
</evidence>
<keyword evidence="4 5" id="KW-0472">Membrane</keyword>
<evidence type="ECO:0000313" key="8">
    <source>
        <dbReference type="Proteomes" id="UP000186104"/>
    </source>
</evidence>
<reference evidence="7 8" key="1">
    <citation type="submission" date="2016-06" db="EMBL/GenBank/DDBJ databases">
        <title>Complete genome sequence of a saline-alkali tolerant type strain Dietzia timorensis ID05-A0528T.</title>
        <authorList>
            <person name="Wu X."/>
        </authorList>
    </citation>
    <scope>NUCLEOTIDE SEQUENCE [LARGE SCALE GENOMIC DNA]</scope>
    <source>
        <strain evidence="7 8">ID05-A0528</strain>
    </source>
</reference>
<gene>
    <name evidence="7" type="ORF">BJL86_1672</name>
</gene>
<name>A0A173LLN1_9ACTN</name>
<dbReference type="STRING" id="499555.BJL86_1672"/>
<evidence type="ECO:0000256" key="1">
    <source>
        <dbReference type="ARBA" id="ARBA00022475"/>
    </source>
</evidence>
<dbReference type="AlphaFoldDB" id="A0A173LLN1"/>
<dbReference type="PANTHER" id="PTHR22550:SF5">
    <property type="entry name" value="LEUCINE ZIPPER PROTEIN 4"/>
    <property type="match status" value="1"/>
</dbReference>
<sequence length="328" mass="35018">MKLSVTDFQHPWWLVLIVVPIALAAGYVIAQRSKRRRSIRFGNMPALRASRTDRRNWLVHVPAVALVLGLVALVIALGAPQAEQREERNRATVMLVMDVSLSMEATDVAPSRLQAAQIAAKDFANNLTAGVNLGLVSFAGTSNLLVAPTTDRGPVERAVDGLELDQRTATGEAIYSATQAVESFSASLGGPDAAPPARIVLLSDGKETIPQDPNAERGAFSAARAAKEKEIPVSTISFGTIDGYVDIEGTQQTVPVDDASLEEIADLSGGEAYTASSLEELDQVYSTLEEQIGYEYRLSDASRPWLIVGSILAFVSAGLSLSTSQRLP</sequence>
<dbReference type="Pfam" id="PF13519">
    <property type="entry name" value="VWA_2"/>
    <property type="match status" value="1"/>
</dbReference>
<evidence type="ECO:0000256" key="4">
    <source>
        <dbReference type="ARBA" id="ARBA00023136"/>
    </source>
</evidence>
<feature type="domain" description="VWFA" evidence="6">
    <location>
        <begin position="92"/>
        <end position="288"/>
    </location>
</feature>
<dbReference type="PROSITE" id="PS50234">
    <property type="entry name" value="VWFA"/>
    <property type="match status" value="1"/>
</dbReference>
<keyword evidence="2 5" id="KW-0812">Transmembrane</keyword>
<evidence type="ECO:0000256" key="5">
    <source>
        <dbReference type="SAM" id="Phobius"/>
    </source>
</evidence>
<feature type="transmembrane region" description="Helical" evidence="5">
    <location>
        <begin position="57"/>
        <end position="79"/>
    </location>
</feature>
<dbReference type="Gene3D" id="3.40.50.410">
    <property type="entry name" value="von Willebrand factor, type A domain"/>
    <property type="match status" value="1"/>
</dbReference>
<dbReference type="InterPro" id="IPR036465">
    <property type="entry name" value="vWFA_dom_sf"/>
</dbReference>
<keyword evidence="8" id="KW-1185">Reference proteome</keyword>
<protein>
    <submittedName>
        <fullName evidence="7">UPF0353 protein</fullName>
    </submittedName>
</protein>
<evidence type="ECO:0000256" key="2">
    <source>
        <dbReference type="ARBA" id="ARBA00022692"/>
    </source>
</evidence>
<keyword evidence="3 5" id="KW-1133">Transmembrane helix</keyword>
<proteinExistence type="predicted"/>
<dbReference type="KEGG" id="dtm:BJL86_1672"/>
<dbReference type="NCBIfam" id="NF010238">
    <property type="entry name" value="PRK13685.1"/>
    <property type="match status" value="1"/>
</dbReference>
<dbReference type="PANTHER" id="PTHR22550">
    <property type="entry name" value="SPORE GERMINATION PROTEIN"/>
    <property type="match status" value="1"/>
</dbReference>
<dbReference type="Proteomes" id="UP000186104">
    <property type="component" value="Chromosome"/>
</dbReference>
<dbReference type="InterPro" id="IPR002035">
    <property type="entry name" value="VWF_A"/>
</dbReference>
<keyword evidence="1" id="KW-1003">Cell membrane</keyword>
<dbReference type="InterPro" id="IPR050768">
    <property type="entry name" value="UPF0353/GerABKA_families"/>
</dbReference>
<dbReference type="SUPFAM" id="SSF53300">
    <property type="entry name" value="vWA-like"/>
    <property type="match status" value="1"/>
</dbReference>
<organism evidence="7 8">
    <name type="scientific">Dietzia timorensis</name>
    <dbReference type="NCBI Taxonomy" id="499555"/>
    <lineage>
        <taxon>Bacteria</taxon>
        <taxon>Bacillati</taxon>
        <taxon>Actinomycetota</taxon>
        <taxon>Actinomycetes</taxon>
        <taxon>Mycobacteriales</taxon>
        <taxon>Dietziaceae</taxon>
        <taxon>Dietzia</taxon>
    </lineage>
</organism>
<feature type="transmembrane region" description="Helical" evidence="5">
    <location>
        <begin position="12"/>
        <end position="30"/>
    </location>
</feature>
<dbReference type="EMBL" id="CP015961">
    <property type="protein sequence ID" value="ANI92448.1"/>
    <property type="molecule type" value="Genomic_DNA"/>
</dbReference>
<dbReference type="SMART" id="SM00327">
    <property type="entry name" value="VWA"/>
    <property type="match status" value="1"/>
</dbReference>
<evidence type="ECO:0000259" key="6">
    <source>
        <dbReference type="PROSITE" id="PS50234"/>
    </source>
</evidence>
<accession>A0A173LLN1</accession>
<evidence type="ECO:0000256" key="3">
    <source>
        <dbReference type="ARBA" id="ARBA00022989"/>
    </source>
</evidence>